<dbReference type="Proteomes" id="UP000597656">
    <property type="component" value="Unassembled WGS sequence"/>
</dbReference>
<dbReference type="Gene3D" id="3.40.50.720">
    <property type="entry name" value="NAD(P)-binding Rossmann-like Domain"/>
    <property type="match status" value="1"/>
</dbReference>
<organism evidence="3 4">
    <name type="scientific">Lentzea pudingi</name>
    <dbReference type="NCBI Taxonomy" id="1789439"/>
    <lineage>
        <taxon>Bacteria</taxon>
        <taxon>Bacillati</taxon>
        <taxon>Actinomycetota</taxon>
        <taxon>Actinomycetes</taxon>
        <taxon>Pseudonocardiales</taxon>
        <taxon>Pseudonocardiaceae</taxon>
        <taxon>Lentzea</taxon>
    </lineage>
</organism>
<dbReference type="PRINTS" id="PR00080">
    <property type="entry name" value="SDRFAMILY"/>
</dbReference>
<name>A0ABQ2HD51_9PSEU</name>
<protein>
    <submittedName>
        <fullName evidence="3">3-oxoacyl-ACP reductase</fullName>
    </submittedName>
</protein>
<keyword evidence="2" id="KW-0560">Oxidoreductase</keyword>
<dbReference type="RefSeq" id="WP_189153178.1">
    <property type="nucleotide sequence ID" value="NZ_BMNC01000001.1"/>
</dbReference>
<evidence type="ECO:0000256" key="2">
    <source>
        <dbReference type="ARBA" id="ARBA00023002"/>
    </source>
</evidence>
<dbReference type="InterPro" id="IPR036291">
    <property type="entry name" value="NAD(P)-bd_dom_sf"/>
</dbReference>
<sequence>MDLDLAGKHVLVTGASKGIGLAVVQAFREEGALVTAVSRRSTPELEATGATFVAADLSVPDGPRRVVEAVLGAEPRLDVLVNNAGGGTLPEGSIGNVLDGDDQIWQDVFEMNLHSAVRVTRAALPALLEARGAIVNISSDTARRIGAPGATPLPYAAAKSSLNMFTRALAERVGPQGVRVNAVSPSLTRTFSIAGDGGYISQVAGAFGVEHATLLGGLPEELGMLTGRMIEPDEIARAVLLLSSPTMPSVMGSNWTVDAGSTKVA</sequence>
<dbReference type="InterPro" id="IPR002347">
    <property type="entry name" value="SDR_fam"/>
</dbReference>
<comment type="similarity">
    <text evidence="1">Belongs to the short-chain dehydrogenases/reductases (SDR) family.</text>
</comment>
<comment type="caution">
    <text evidence="3">The sequence shown here is derived from an EMBL/GenBank/DDBJ whole genome shotgun (WGS) entry which is preliminary data.</text>
</comment>
<evidence type="ECO:0000313" key="4">
    <source>
        <dbReference type="Proteomes" id="UP000597656"/>
    </source>
</evidence>
<evidence type="ECO:0000256" key="1">
    <source>
        <dbReference type="ARBA" id="ARBA00006484"/>
    </source>
</evidence>
<keyword evidence="4" id="KW-1185">Reference proteome</keyword>
<evidence type="ECO:0000313" key="3">
    <source>
        <dbReference type="EMBL" id="GGM74797.1"/>
    </source>
</evidence>
<dbReference type="PANTHER" id="PTHR42760:SF133">
    <property type="entry name" value="3-OXOACYL-[ACYL-CARRIER-PROTEIN] REDUCTASE"/>
    <property type="match status" value="1"/>
</dbReference>
<reference evidence="4" key="1">
    <citation type="journal article" date="2019" name="Int. J. Syst. Evol. Microbiol.">
        <title>The Global Catalogue of Microorganisms (GCM) 10K type strain sequencing project: providing services to taxonomists for standard genome sequencing and annotation.</title>
        <authorList>
            <consortium name="The Broad Institute Genomics Platform"/>
            <consortium name="The Broad Institute Genome Sequencing Center for Infectious Disease"/>
            <person name="Wu L."/>
            <person name="Ma J."/>
        </authorList>
    </citation>
    <scope>NUCLEOTIDE SEQUENCE [LARGE SCALE GENOMIC DNA]</scope>
    <source>
        <strain evidence="4">CGMCC 4.7319</strain>
    </source>
</reference>
<gene>
    <name evidence="3" type="primary">fabG</name>
    <name evidence="3" type="ORF">GCM10011609_08370</name>
</gene>
<proteinExistence type="inferred from homology"/>
<dbReference type="EMBL" id="BMNC01000001">
    <property type="protein sequence ID" value="GGM74797.1"/>
    <property type="molecule type" value="Genomic_DNA"/>
</dbReference>
<dbReference type="CDD" id="cd05233">
    <property type="entry name" value="SDR_c"/>
    <property type="match status" value="1"/>
</dbReference>
<accession>A0ABQ2HD51</accession>
<dbReference type="Pfam" id="PF13561">
    <property type="entry name" value="adh_short_C2"/>
    <property type="match status" value="1"/>
</dbReference>
<dbReference type="SUPFAM" id="SSF51735">
    <property type="entry name" value="NAD(P)-binding Rossmann-fold domains"/>
    <property type="match status" value="1"/>
</dbReference>
<dbReference type="PANTHER" id="PTHR42760">
    <property type="entry name" value="SHORT-CHAIN DEHYDROGENASES/REDUCTASES FAMILY MEMBER"/>
    <property type="match status" value="1"/>
</dbReference>
<dbReference type="PRINTS" id="PR00081">
    <property type="entry name" value="GDHRDH"/>
</dbReference>